<dbReference type="EMBL" id="CP101118">
    <property type="protein sequence ID" value="WZF89095.1"/>
    <property type="molecule type" value="Genomic_DNA"/>
</dbReference>
<protein>
    <submittedName>
        <fullName evidence="1">Uncharacterized protein</fullName>
    </submittedName>
</protein>
<dbReference type="RefSeq" id="WP_341581972.1">
    <property type="nucleotide sequence ID" value="NZ_CP101118.1"/>
</dbReference>
<accession>A0ABZ2W2Y0</accession>
<evidence type="ECO:0000313" key="2">
    <source>
        <dbReference type="Proteomes" id="UP001475781"/>
    </source>
</evidence>
<keyword evidence="2" id="KW-1185">Reference proteome</keyword>
<sequence>MVREYVERFYLPMTEQGKLRSPETAAEILDEQRQIRKHWPRLRFSAFNVAESGASQTYTVEVYLDGIDEQRIAVELVAEASEYGPRTVTAMAMQHPLSGSAHSYRYECMVPSRPEGHYTPRLRVHDERLNLPLENPAILWLK</sequence>
<evidence type="ECO:0000313" key="1">
    <source>
        <dbReference type="EMBL" id="WZF89095.1"/>
    </source>
</evidence>
<name>A0ABZ2W2Y0_9GAMM</name>
<organism evidence="1 2">
    <name type="scientific">Marinobacter metalliresistant</name>
    <dbReference type="NCBI Taxonomy" id="2961995"/>
    <lineage>
        <taxon>Bacteria</taxon>
        <taxon>Pseudomonadati</taxon>
        <taxon>Pseudomonadota</taxon>
        <taxon>Gammaproteobacteria</taxon>
        <taxon>Pseudomonadales</taxon>
        <taxon>Marinobacteraceae</taxon>
        <taxon>Marinobacter</taxon>
    </lineage>
</organism>
<reference evidence="1 2" key="1">
    <citation type="submission" date="2022-07" db="EMBL/GenBank/DDBJ databases">
        <title>A copper resistant bacterium isolated from sediment samples of deep sea hydrothermal areas.</title>
        <authorList>
            <person name="Zeng X."/>
        </authorList>
    </citation>
    <scope>NUCLEOTIDE SEQUENCE [LARGE SCALE GENOMIC DNA]</scope>
    <source>
        <strain evidence="2">CuT 6</strain>
    </source>
</reference>
<proteinExistence type="predicted"/>
<gene>
    <name evidence="1" type="ORF">NLK58_02460</name>
</gene>
<dbReference type="Proteomes" id="UP001475781">
    <property type="component" value="Chromosome"/>
</dbReference>